<proteinExistence type="predicted"/>
<dbReference type="AlphaFoldDB" id="A0A1X7GB30"/>
<sequence length="114" mass="13389">MKPILSKAQLDYMKAKTQFEDKAKVMEKKIELARGVHDEITQEIMEGLVLETGFHDAFNELTLAENALIQWSHVTIKHEKTYRDNKVEIELMYDKLNDDPQMRARVIQLAMKIR</sequence>
<organism evidence="1 2">
    <name type="scientific">Paenibacillus uliginis N3/975</name>
    <dbReference type="NCBI Taxonomy" id="1313296"/>
    <lineage>
        <taxon>Bacteria</taxon>
        <taxon>Bacillati</taxon>
        <taxon>Bacillota</taxon>
        <taxon>Bacilli</taxon>
        <taxon>Bacillales</taxon>
        <taxon>Paenibacillaceae</taxon>
        <taxon>Paenibacillus</taxon>
    </lineage>
</organism>
<dbReference type="RefSeq" id="WP_208917475.1">
    <property type="nucleotide sequence ID" value="NZ_LT840184.1"/>
</dbReference>
<protein>
    <submittedName>
        <fullName evidence="1">Uncharacterized protein</fullName>
    </submittedName>
</protein>
<dbReference type="Proteomes" id="UP000192940">
    <property type="component" value="Chromosome I"/>
</dbReference>
<evidence type="ECO:0000313" key="1">
    <source>
        <dbReference type="EMBL" id="SMF67063.1"/>
    </source>
</evidence>
<accession>A0A1X7GB30</accession>
<reference evidence="1 2" key="1">
    <citation type="submission" date="2017-04" db="EMBL/GenBank/DDBJ databases">
        <authorList>
            <person name="Afonso C.L."/>
            <person name="Miller P.J."/>
            <person name="Scott M.A."/>
            <person name="Spackman E."/>
            <person name="Goraichik I."/>
            <person name="Dimitrov K.M."/>
            <person name="Suarez D.L."/>
            <person name="Swayne D.E."/>
        </authorList>
    </citation>
    <scope>NUCLEOTIDE SEQUENCE [LARGE SCALE GENOMIC DNA]</scope>
    <source>
        <strain evidence="1 2">N3/975</strain>
    </source>
</reference>
<keyword evidence="2" id="KW-1185">Reference proteome</keyword>
<evidence type="ECO:0000313" key="2">
    <source>
        <dbReference type="Proteomes" id="UP000192940"/>
    </source>
</evidence>
<dbReference type="EMBL" id="LT840184">
    <property type="protein sequence ID" value="SMF67063.1"/>
    <property type="molecule type" value="Genomic_DNA"/>
</dbReference>
<name>A0A1X7GB30_9BACL</name>
<dbReference type="STRING" id="1313296.SAMN05661091_0329"/>
<gene>
    <name evidence="1" type="ORF">SAMN05661091_0329</name>
</gene>